<evidence type="ECO:0000259" key="1">
    <source>
        <dbReference type="Pfam" id="PF11976"/>
    </source>
</evidence>
<dbReference type="EMBL" id="GL883090">
    <property type="protein sequence ID" value="EGG12801.1"/>
    <property type="molecule type" value="Genomic_DNA"/>
</dbReference>
<dbReference type="VEuPathDB" id="FungiDB:MELLADRAFT_70501"/>
<gene>
    <name evidence="2" type="ORF">MELLADRAFT_70501</name>
</gene>
<dbReference type="InParanoid" id="F4R4F4"/>
<dbReference type="HOGENOM" id="CLU_2413724_0_0_1"/>
<dbReference type="RefSeq" id="XP_007403739.1">
    <property type="nucleotide sequence ID" value="XM_007403677.1"/>
</dbReference>
<keyword evidence="3" id="KW-1185">Reference proteome</keyword>
<dbReference type="Gene3D" id="3.10.20.90">
    <property type="entry name" value="Phosphatidylinositol 3-kinase Catalytic Subunit, Chain A, domain 1"/>
    <property type="match status" value="1"/>
</dbReference>
<dbReference type="GeneID" id="18931545"/>
<dbReference type="Proteomes" id="UP000001072">
    <property type="component" value="Unassembled WGS sequence"/>
</dbReference>
<dbReference type="InterPro" id="IPR029071">
    <property type="entry name" value="Ubiquitin-like_domsf"/>
</dbReference>
<feature type="domain" description="Rad60/SUMO-like" evidence="1">
    <location>
        <begin position="20"/>
        <end position="81"/>
    </location>
</feature>
<evidence type="ECO:0000313" key="3">
    <source>
        <dbReference type="Proteomes" id="UP000001072"/>
    </source>
</evidence>
<organism evidence="3">
    <name type="scientific">Melampsora larici-populina (strain 98AG31 / pathotype 3-4-7)</name>
    <name type="common">Poplar leaf rust fungus</name>
    <dbReference type="NCBI Taxonomy" id="747676"/>
    <lineage>
        <taxon>Eukaryota</taxon>
        <taxon>Fungi</taxon>
        <taxon>Dikarya</taxon>
        <taxon>Basidiomycota</taxon>
        <taxon>Pucciniomycotina</taxon>
        <taxon>Pucciniomycetes</taxon>
        <taxon>Pucciniales</taxon>
        <taxon>Melampsoraceae</taxon>
        <taxon>Melampsora</taxon>
    </lineage>
</organism>
<dbReference type="AlphaFoldDB" id="F4R4F4"/>
<protein>
    <recommendedName>
        <fullName evidence="1">Rad60/SUMO-like domain-containing protein</fullName>
    </recommendedName>
</protein>
<evidence type="ECO:0000313" key="2">
    <source>
        <dbReference type="EMBL" id="EGG12801.1"/>
    </source>
</evidence>
<sequence>MIIHTNNYQNTTTPTETRHITVQVICPDGTQPLFFKLSKTTKLIKICDTIAENYGISRDRQAFRLQFLGETLILDGSTPEDVCLLFLNFFID</sequence>
<name>F4R4F4_MELLP</name>
<dbReference type="KEGG" id="mlr:MELLADRAFT_70501"/>
<accession>F4R4F4</accession>
<dbReference type="InterPro" id="IPR022617">
    <property type="entry name" value="Rad60/SUMO-like_dom"/>
</dbReference>
<dbReference type="SUPFAM" id="SSF54236">
    <property type="entry name" value="Ubiquitin-like"/>
    <property type="match status" value="1"/>
</dbReference>
<dbReference type="OrthoDB" id="442921at2759"/>
<dbReference type="Pfam" id="PF11976">
    <property type="entry name" value="Rad60-SLD"/>
    <property type="match status" value="1"/>
</dbReference>
<reference evidence="3" key="1">
    <citation type="journal article" date="2011" name="Proc. Natl. Acad. Sci. U.S.A.">
        <title>Obligate biotrophy features unraveled by the genomic analysis of rust fungi.</title>
        <authorList>
            <person name="Duplessis S."/>
            <person name="Cuomo C.A."/>
            <person name="Lin Y.-C."/>
            <person name="Aerts A."/>
            <person name="Tisserant E."/>
            <person name="Veneault-Fourrey C."/>
            <person name="Joly D.L."/>
            <person name="Hacquard S."/>
            <person name="Amselem J."/>
            <person name="Cantarel B.L."/>
            <person name="Chiu R."/>
            <person name="Coutinho P.M."/>
            <person name="Feau N."/>
            <person name="Field M."/>
            <person name="Frey P."/>
            <person name="Gelhaye E."/>
            <person name="Goldberg J."/>
            <person name="Grabherr M.G."/>
            <person name="Kodira C.D."/>
            <person name="Kohler A."/>
            <person name="Kuees U."/>
            <person name="Lindquist E.A."/>
            <person name="Lucas S.M."/>
            <person name="Mago R."/>
            <person name="Mauceli E."/>
            <person name="Morin E."/>
            <person name="Murat C."/>
            <person name="Pangilinan J.L."/>
            <person name="Park R."/>
            <person name="Pearson M."/>
            <person name="Quesneville H."/>
            <person name="Rouhier N."/>
            <person name="Sakthikumar S."/>
            <person name="Salamov A.A."/>
            <person name="Schmutz J."/>
            <person name="Selles B."/>
            <person name="Shapiro H."/>
            <person name="Tanguay P."/>
            <person name="Tuskan G.A."/>
            <person name="Henrissat B."/>
            <person name="Van de Peer Y."/>
            <person name="Rouze P."/>
            <person name="Ellis J.G."/>
            <person name="Dodds P.N."/>
            <person name="Schein J.E."/>
            <person name="Zhong S."/>
            <person name="Hamelin R.C."/>
            <person name="Grigoriev I.V."/>
            <person name="Szabo L.J."/>
            <person name="Martin F."/>
        </authorList>
    </citation>
    <scope>NUCLEOTIDE SEQUENCE [LARGE SCALE GENOMIC DNA]</scope>
    <source>
        <strain evidence="3">98AG31 / pathotype 3-4-7</strain>
    </source>
</reference>
<proteinExistence type="predicted"/>
<dbReference type="STRING" id="747676.F4R4F4"/>